<dbReference type="OrthoDB" id="3770719at2"/>
<organism evidence="3 4">
    <name type="scientific">Nocardioides oleivorans</name>
    <dbReference type="NCBI Taxonomy" id="273676"/>
    <lineage>
        <taxon>Bacteria</taxon>
        <taxon>Bacillati</taxon>
        <taxon>Actinomycetota</taxon>
        <taxon>Actinomycetes</taxon>
        <taxon>Propionibacteriales</taxon>
        <taxon>Nocardioidaceae</taxon>
        <taxon>Nocardioides</taxon>
    </lineage>
</organism>
<keyword evidence="2" id="KW-0472">Membrane</keyword>
<keyword evidence="2" id="KW-0812">Transmembrane</keyword>
<accession>A0A4Q2RXW0</accession>
<keyword evidence="4" id="KW-1185">Reference proteome</keyword>
<evidence type="ECO:0000256" key="2">
    <source>
        <dbReference type="SAM" id="Phobius"/>
    </source>
</evidence>
<protein>
    <submittedName>
        <fullName evidence="3">Uncharacterized protein</fullName>
    </submittedName>
</protein>
<dbReference type="EMBL" id="SDWT01000001">
    <property type="protein sequence ID" value="RYB94111.1"/>
    <property type="molecule type" value="Genomic_DNA"/>
</dbReference>
<proteinExistence type="predicted"/>
<comment type="caution">
    <text evidence="3">The sequence shown here is derived from an EMBL/GenBank/DDBJ whole genome shotgun (WGS) entry which is preliminary data.</text>
</comment>
<reference evidence="3 4" key="1">
    <citation type="submission" date="2019-01" db="EMBL/GenBank/DDBJ databases">
        <title>Novel species of Nocardioides.</title>
        <authorList>
            <person name="Liu Q."/>
            <person name="Xin Y.-H."/>
        </authorList>
    </citation>
    <scope>NUCLEOTIDE SEQUENCE [LARGE SCALE GENOMIC DNA]</scope>
    <source>
        <strain evidence="3 4">CGMCC 4.6882</strain>
    </source>
</reference>
<evidence type="ECO:0000313" key="4">
    <source>
        <dbReference type="Proteomes" id="UP000294071"/>
    </source>
</evidence>
<dbReference type="Proteomes" id="UP000294071">
    <property type="component" value="Unassembled WGS sequence"/>
</dbReference>
<dbReference type="RefSeq" id="WP_129399464.1">
    <property type="nucleotide sequence ID" value="NZ_SDWT01000001.1"/>
</dbReference>
<evidence type="ECO:0000256" key="1">
    <source>
        <dbReference type="SAM" id="MobiDB-lite"/>
    </source>
</evidence>
<feature type="transmembrane region" description="Helical" evidence="2">
    <location>
        <begin position="39"/>
        <end position="57"/>
    </location>
</feature>
<name>A0A4Q2RXW0_9ACTN</name>
<feature type="region of interest" description="Disordered" evidence="1">
    <location>
        <begin position="59"/>
        <end position="108"/>
    </location>
</feature>
<keyword evidence="2" id="KW-1133">Transmembrane helix</keyword>
<dbReference type="AlphaFoldDB" id="A0A4Q2RXW0"/>
<gene>
    <name evidence="3" type="ORF">EUA93_06990</name>
</gene>
<evidence type="ECO:0000313" key="3">
    <source>
        <dbReference type="EMBL" id="RYB94111.1"/>
    </source>
</evidence>
<sequence>MSPEIDLRDRLDHELDHLPSRPAGHYLQQGRRVRRRRRAIAAGAIAAVSVVAVQVLAPGGDDRQGSVAQEPTGVVEPTTVEEPTSVASPLPDLSTDPDFVAPEPNNPVEAVPWSEVADDIDWFTTDGIPQWAQEYGSHGPVQLLADGRLWVAPDATIRRIVVDPILGGLDGATASYAVEAEYDGAPTSFLSGVVWVLLSTDGTGRGGGSMDEPGRWTDDFELWVDDQTSLEQGRPSFVERLAHFADGTSDVLVPGADGVEIVRQVQDPEVDPMWEPGTREAAAEVRWAGTTWFVQASDPRDGGAWYIPYDGSRYRDFDDFLDELAGADERA</sequence>